<evidence type="ECO:0000313" key="2">
    <source>
        <dbReference type="Proteomes" id="UP000504714"/>
    </source>
</evidence>
<name>A0A6L2ZM01_9ENTR</name>
<dbReference type="EMBL" id="BLXO01000001">
    <property type="protein sequence ID" value="GFN45341.1"/>
    <property type="molecule type" value="Genomic_DNA"/>
</dbReference>
<protein>
    <submittedName>
        <fullName evidence="1">Transcriptional regulator</fullName>
    </submittedName>
</protein>
<proteinExistence type="predicted"/>
<dbReference type="Proteomes" id="UP000504714">
    <property type="component" value="Unassembled WGS sequence"/>
</dbReference>
<dbReference type="AlphaFoldDB" id="A0A6L2ZM01"/>
<gene>
    <name evidence="1" type="ORF">RINTU1_04430</name>
</gene>
<evidence type="ECO:0000313" key="1">
    <source>
        <dbReference type="EMBL" id="GFN45341.1"/>
    </source>
</evidence>
<dbReference type="Pfam" id="PF25212">
    <property type="entry name" value="HVO_A0114"/>
    <property type="match status" value="1"/>
</dbReference>
<dbReference type="RefSeq" id="WP_176487200.1">
    <property type="nucleotide sequence ID" value="NZ_BLXO01000001.1"/>
</dbReference>
<organism evidence="1 2">
    <name type="scientific">Candidatus Regiella insecticola</name>
    <dbReference type="NCBI Taxonomy" id="138073"/>
    <lineage>
        <taxon>Bacteria</taxon>
        <taxon>Pseudomonadati</taxon>
        <taxon>Pseudomonadota</taxon>
        <taxon>Gammaproteobacteria</taxon>
        <taxon>Enterobacterales</taxon>
        <taxon>Enterobacteriaceae</taxon>
        <taxon>aphid secondary symbionts</taxon>
        <taxon>Candidatus Regiella</taxon>
    </lineage>
</organism>
<dbReference type="SUPFAM" id="SSF46785">
    <property type="entry name" value="Winged helix' DNA-binding domain"/>
    <property type="match status" value="1"/>
</dbReference>
<accession>A0A6L2ZM01</accession>
<comment type="caution">
    <text evidence="1">The sequence shown here is derived from an EMBL/GenBank/DDBJ whole genome shotgun (WGS) entry which is preliminary data.</text>
</comment>
<reference evidence="1 2" key="1">
    <citation type="submission" date="2020-06" db="EMBL/GenBank/DDBJ databases">
        <title>The genome sequence of Candidatus Regiella insecticola strain Tut.</title>
        <authorList>
            <person name="Nikoh N."/>
            <person name="Tsuchida T."/>
            <person name="Koga R."/>
            <person name="Oshima K."/>
            <person name="Hattori M."/>
            <person name="Fukatsu T."/>
        </authorList>
    </citation>
    <scope>NUCLEOTIDE SEQUENCE [LARGE SCALE GENOMIC DNA]</scope>
    <source>
        <strain evidence="1 2">Tut</strain>
    </source>
</reference>
<dbReference type="InterPro" id="IPR036390">
    <property type="entry name" value="WH_DNA-bd_sf"/>
</dbReference>
<sequence>MKTLTLNVLTSDAVDERFICAMNGDEMGEFISFPSFDLLWKSISPKRLAILRAMVGGGEMSIRSAARRVARDIKAVHADVQALLAAGIIEKNGEKILFPYDQIHVDFVVSNITA</sequence>